<evidence type="ECO:0000313" key="2">
    <source>
        <dbReference type="Proteomes" id="UP000423274"/>
    </source>
</evidence>
<name>A0AAP9KWF9_LACPA</name>
<accession>A0AAP9KWF9</accession>
<dbReference type="AlphaFoldDB" id="A0AAP9KWF9"/>
<dbReference type="EMBL" id="CP022954">
    <property type="protein sequence ID" value="QGV19093.1"/>
    <property type="molecule type" value="Genomic_DNA"/>
</dbReference>
<dbReference type="Proteomes" id="UP000423274">
    <property type="component" value="Chromosome"/>
</dbReference>
<reference evidence="1 2" key="1">
    <citation type="submission" date="2017-08" db="EMBL/GenBank/DDBJ databases">
        <title>Genome sequence, comparative genomics and functional analysis of the highly adhesive Lactobacillus paracasei Kobulty strain.</title>
        <authorList>
            <person name="Koryszewska-Baginska A."/>
            <person name="Grynberg M."/>
            <person name="Aleksandrzak-Piekarczyk T."/>
        </authorList>
    </citation>
    <scope>NUCLEOTIDE SEQUENCE [LARGE SCALE GENOMIC DNA]</scope>
    <source>
        <strain evidence="1 2">IBB3423</strain>
    </source>
</reference>
<evidence type="ECO:0000313" key="1">
    <source>
        <dbReference type="EMBL" id="QGV19093.1"/>
    </source>
</evidence>
<protein>
    <submittedName>
        <fullName evidence="1">Uncharacterized protein</fullName>
    </submittedName>
</protein>
<proteinExistence type="predicted"/>
<organism evidence="1 2">
    <name type="scientific">Lacticaseibacillus paracasei subsp. paracasei</name>
    <dbReference type="NCBI Taxonomy" id="47714"/>
    <lineage>
        <taxon>Bacteria</taxon>
        <taxon>Bacillati</taxon>
        <taxon>Bacillota</taxon>
        <taxon>Bacilli</taxon>
        <taxon>Lactobacillales</taxon>
        <taxon>Lactobacillaceae</taxon>
        <taxon>Lacticaseibacillus</taxon>
    </lineage>
</organism>
<gene>
    <name evidence="1" type="ORF">LCAKO_2588</name>
</gene>
<sequence>MKSTKSHHFLKKWWLENNDIASAHRTTPVLLQTETYSYSLHRHKILALGNFSYFLGLYQLNP</sequence>